<protein>
    <recommendedName>
        <fullName evidence="14">NFX1-type zinc finger-containing protein 1</fullName>
    </recommendedName>
</protein>
<comment type="subcellular location">
    <subcellularLocation>
        <location evidence="1">Cytoplasm</location>
    </subcellularLocation>
</comment>
<feature type="domain" description="C3H1-type" evidence="10">
    <location>
        <begin position="20"/>
        <end position="48"/>
    </location>
</feature>
<name>A0A0L0SR02_ALLM3</name>
<dbReference type="SMART" id="SM00356">
    <property type="entry name" value="ZnF_C3H1"/>
    <property type="match status" value="3"/>
</dbReference>
<dbReference type="eggNOG" id="KOG1807">
    <property type="taxonomic scope" value="Eukaryota"/>
</dbReference>
<evidence type="ECO:0008006" key="14">
    <source>
        <dbReference type="Google" id="ProtNLM"/>
    </source>
</evidence>
<keyword evidence="13" id="KW-1185">Reference proteome</keyword>
<feature type="zinc finger region" description="C3H1-type" evidence="8">
    <location>
        <begin position="20"/>
        <end position="48"/>
    </location>
</feature>
<dbReference type="InterPro" id="IPR000967">
    <property type="entry name" value="Znf_NFX1"/>
</dbReference>
<feature type="domain" description="C3H1-type" evidence="10">
    <location>
        <begin position="120"/>
        <end position="148"/>
    </location>
</feature>
<dbReference type="OrthoDB" id="2423195at2759"/>
<keyword evidence="4" id="KW-0677">Repeat</keyword>
<feature type="zinc finger region" description="C3H1-type" evidence="8">
    <location>
        <begin position="120"/>
        <end position="148"/>
    </location>
</feature>
<dbReference type="Pfam" id="PF13086">
    <property type="entry name" value="AAA_11"/>
    <property type="match status" value="1"/>
</dbReference>
<dbReference type="SMART" id="SM00438">
    <property type="entry name" value="ZnF_NFX"/>
    <property type="match status" value="5"/>
</dbReference>
<dbReference type="InterPro" id="IPR047187">
    <property type="entry name" value="SF1_C_Upf1"/>
</dbReference>
<keyword evidence="2" id="KW-0963">Cytoplasm</keyword>
<feature type="compositionally biased region" description="Basic and acidic residues" evidence="9">
    <location>
        <begin position="446"/>
        <end position="456"/>
    </location>
</feature>
<keyword evidence="7" id="KW-0391">Immunity</keyword>
<dbReference type="Pfam" id="PF13087">
    <property type="entry name" value="AAA_12"/>
    <property type="match status" value="1"/>
</dbReference>
<evidence type="ECO:0000259" key="10">
    <source>
        <dbReference type="PROSITE" id="PS50103"/>
    </source>
</evidence>
<accession>A0A0L0SR02</accession>
<dbReference type="Pfam" id="PF25585">
    <property type="entry name" value="zf-CCCH_DUS3L"/>
    <property type="match status" value="1"/>
</dbReference>
<dbReference type="CDD" id="cd18808">
    <property type="entry name" value="SF1_C_Upf1"/>
    <property type="match status" value="1"/>
</dbReference>
<evidence type="ECO:0000259" key="11">
    <source>
        <dbReference type="PROSITE" id="PS51981"/>
    </source>
</evidence>
<reference evidence="12 13" key="1">
    <citation type="submission" date="2009-11" db="EMBL/GenBank/DDBJ databases">
        <title>Annotation of Allomyces macrogynus ATCC 38327.</title>
        <authorList>
            <consortium name="The Broad Institute Genome Sequencing Platform"/>
            <person name="Russ C."/>
            <person name="Cuomo C."/>
            <person name="Burger G."/>
            <person name="Gray M.W."/>
            <person name="Holland P.W.H."/>
            <person name="King N."/>
            <person name="Lang F.B.F."/>
            <person name="Roger A.J."/>
            <person name="Ruiz-Trillo I."/>
            <person name="Young S.K."/>
            <person name="Zeng Q."/>
            <person name="Gargeya S."/>
            <person name="Fitzgerald M."/>
            <person name="Haas B."/>
            <person name="Abouelleil A."/>
            <person name="Alvarado L."/>
            <person name="Arachchi H.M."/>
            <person name="Berlin A."/>
            <person name="Chapman S.B."/>
            <person name="Gearin G."/>
            <person name="Goldberg J."/>
            <person name="Griggs A."/>
            <person name="Gujja S."/>
            <person name="Hansen M."/>
            <person name="Heiman D."/>
            <person name="Howarth C."/>
            <person name="Larimer J."/>
            <person name="Lui A."/>
            <person name="MacDonald P.J.P."/>
            <person name="McCowen C."/>
            <person name="Montmayeur A."/>
            <person name="Murphy C."/>
            <person name="Neiman D."/>
            <person name="Pearson M."/>
            <person name="Priest M."/>
            <person name="Roberts A."/>
            <person name="Saif S."/>
            <person name="Shea T."/>
            <person name="Sisk P."/>
            <person name="Stolte C."/>
            <person name="Sykes S."/>
            <person name="Wortman J."/>
            <person name="Nusbaum C."/>
            <person name="Birren B."/>
        </authorList>
    </citation>
    <scope>NUCLEOTIDE SEQUENCE [LARGE SCALE GENOMIC DNA]</scope>
    <source>
        <strain evidence="12 13">ATCC 38327</strain>
    </source>
</reference>
<reference evidence="13" key="2">
    <citation type="submission" date="2009-11" db="EMBL/GenBank/DDBJ databases">
        <title>The Genome Sequence of Allomyces macrogynus strain ATCC 38327.</title>
        <authorList>
            <consortium name="The Broad Institute Genome Sequencing Platform"/>
            <person name="Russ C."/>
            <person name="Cuomo C."/>
            <person name="Shea T."/>
            <person name="Young S.K."/>
            <person name="Zeng Q."/>
            <person name="Koehrsen M."/>
            <person name="Haas B."/>
            <person name="Borodovsky M."/>
            <person name="Guigo R."/>
            <person name="Alvarado L."/>
            <person name="Berlin A."/>
            <person name="Borenstein D."/>
            <person name="Chen Z."/>
            <person name="Engels R."/>
            <person name="Freedman E."/>
            <person name="Gellesch M."/>
            <person name="Goldberg J."/>
            <person name="Griggs A."/>
            <person name="Gujja S."/>
            <person name="Heiman D."/>
            <person name="Hepburn T."/>
            <person name="Howarth C."/>
            <person name="Jen D."/>
            <person name="Larson L."/>
            <person name="Lewis B."/>
            <person name="Mehta T."/>
            <person name="Park D."/>
            <person name="Pearson M."/>
            <person name="Roberts A."/>
            <person name="Saif S."/>
            <person name="Shenoy N."/>
            <person name="Sisk P."/>
            <person name="Stolte C."/>
            <person name="Sykes S."/>
            <person name="Walk T."/>
            <person name="White J."/>
            <person name="Yandava C."/>
            <person name="Burger G."/>
            <person name="Gray M.W."/>
            <person name="Holland P.W.H."/>
            <person name="King N."/>
            <person name="Lang F.B.F."/>
            <person name="Roger A.J."/>
            <person name="Ruiz-Trillo I."/>
            <person name="Lander E."/>
            <person name="Nusbaum C."/>
        </authorList>
    </citation>
    <scope>NUCLEOTIDE SEQUENCE [LARGE SCALE GENOMIC DNA]</scope>
    <source>
        <strain evidence="13">ATCC 38327</strain>
    </source>
</reference>
<evidence type="ECO:0000313" key="13">
    <source>
        <dbReference type="Proteomes" id="UP000054350"/>
    </source>
</evidence>
<dbReference type="GO" id="GO:0005737">
    <property type="term" value="C:cytoplasm"/>
    <property type="evidence" value="ECO:0007669"/>
    <property type="project" value="UniProtKB-SubCell"/>
</dbReference>
<keyword evidence="5 8" id="KW-0863">Zinc-finger</keyword>
<dbReference type="Proteomes" id="UP000054350">
    <property type="component" value="Unassembled WGS sequence"/>
</dbReference>
<evidence type="ECO:0000256" key="7">
    <source>
        <dbReference type="ARBA" id="ARBA00022859"/>
    </source>
</evidence>
<dbReference type="SUPFAM" id="SSF52540">
    <property type="entry name" value="P-loop containing nucleoside triphosphate hydrolases"/>
    <property type="match status" value="1"/>
</dbReference>
<dbReference type="Pfam" id="PF00642">
    <property type="entry name" value="zf-CCCH"/>
    <property type="match status" value="2"/>
</dbReference>
<evidence type="ECO:0000256" key="1">
    <source>
        <dbReference type="ARBA" id="ARBA00004496"/>
    </source>
</evidence>
<dbReference type="Gene3D" id="6.10.250.3220">
    <property type="match status" value="1"/>
</dbReference>
<dbReference type="GO" id="GO:0008270">
    <property type="term" value="F:zinc ion binding"/>
    <property type="evidence" value="ECO:0007669"/>
    <property type="project" value="UniProtKB-KW"/>
</dbReference>
<dbReference type="OMA" id="APCQEPC"/>
<evidence type="ECO:0000256" key="3">
    <source>
        <dbReference type="ARBA" id="ARBA00022723"/>
    </source>
</evidence>
<feature type="region of interest" description="Disordered" evidence="9">
    <location>
        <begin position="439"/>
        <end position="488"/>
    </location>
</feature>
<keyword evidence="3 8" id="KW-0479">Metal-binding</keyword>
<dbReference type="FunFam" id="3.40.50.300:FF:001660">
    <property type="entry name" value="NF-X1 finger and helicase protein, putative"/>
    <property type="match status" value="1"/>
</dbReference>
<dbReference type="STRING" id="578462.A0A0L0SR02"/>
<keyword evidence="6 8" id="KW-0862">Zinc</keyword>
<dbReference type="Gene3D" id="3.30.1370.210">
    <property type="match status" value="1"/>
</dbReference>
<feature type="zinc finger region" description="C3H1-type" evidence="8">
    <location>
        <begin position="86"/>
        <end position="114"/>
    </location>
</feature>
<dbReference type="InterPro" id="IPR027417">
    <property type="entry name" value="P-loop_NTPase"/>
</dbReference>
<dbReference type="Gene3D" id="3.40.50.300">
    <property type="entry name" value="P-loop containing nucleotide triphosphate hydrolases"/>
    <property type="match status" value="3"/>
</dbReference>
<dbReference type="Pfam" id="PF20173">
    <property type="entry name" value="ZnF_RZ-type"/>
    <property type="match status" value="1"/>
</dbReference>
<evidence type="ECO:0000256" key="9">
    <source>
        <dbReference type="SAM" id="MobiDB-lite"/>
    </source>
</evidence>
<dbReference type="InterPro" id="IPR045055">
    <property type="entry name" value="DNA2/NAM7-like"/>
</dbReference>
<gene>
    <name evidence="12" type="ORF">AMAG_10595</name>
</gene>
<dbReference type="GO" id="GO:0002376">
    <property type="term" value="P:immune system process"/>
    <property type="evidence" value="ECO:0007669"/>
    <property type="project" value="UniProtKB-KW"/>
</dbReference>
<feature type="domain" description="RZ-type" evidence="11">
    <location>
        <begin position="2178"/>
        <end position="2254"/>
    </location>
</feature>
<dbReference type="PANTHER" id="PTHR10887:SF445">
    <property type="entry name" value="NFX1-TYPE ZINC FINGER-CONTAINING PROTEIN 1"/>
    <property type="match status" value="1"/>
</dbReference>
<organism evidence="12 13">
    <name type="scientific">Allomyces macrogynus (strain ATCC 38327)</name>
    <name type="common">Allomyces javanicus var. macrogynus</name>
    <dbReference type="NCBI Taxonomy" id="578462"/>
    <lineage>
        <taxon>Eukaryota</taxon>
        <taxon>Fungi</taxon>
        <taxon>Fungi incertae sedis</taxon>
        <taxon>Blastocladiomycota</taxon>
        <taxon>Blastocladiomycetes</taxon>
        <taxon>Blastocladiales</taxon>
        <taxon>Blastocladiaceae</taxon>
        <taxon>Allomyces</taxon>
    </lineage>
</organism>
<feature type="compositionally biased region" description="Low complexity" evidence="9">
    <location>
        <begin position="58"/>
        <end position="77"/>
    </location>
</feature>
<dbReference type="PROSITE" id="PS51981">
    <property type="entry name" value="ZF_RZ"/>
    <property type="match status" value="1"/>
</dbReference>
<dbReference type="InterPro" id="IPR046439">
    <property type="entry name" value="ZF_RZ_dom"/>
</dbReference>
<dbReference type="InterPro" id="IPR041679">
    <property type="entry name" value="DNA2/NAM7-like_C"/>
</dbReference>
<sequence>MLGAPHRKPARTRAPAAQARAGVKVCYNFQNTGFCKRGNNCPFDHVGGPAGADARGPSPTARSVASSSSVSSAAPRTLGGRDNDQWKSRTQCPYYFKYGSCRDGDQCPFSHGDDDDLAVEKIQEICPRIAKGLPCHFGAKCRFSHDLSTLATSSSSSSSSSPADATRALRAKVETALTSSALTMSIDSLYIHHQVTGMPEADKVLDDPRIPLPTGRLNERAVAKVLAACHASLRDRSPTFVTKLAHRDALLALVRTLVGWPTYSLAAGMPPRHEAQPGSEILSFQRVLLPLLYVLAHTSIENSTQRHAANTLYNTVPDAIDELLLNVIKCAQDALDSNGADLADRGFPCAVTDPRAFVPVSLAQVFAPVVQVLDTTFKRFPSVTMRPLVQQACKALDQILGDWAARVTAKTLVTVESAFAVDVIMGRWRRAQRNLHTEQPSLADMLESRRQQEIAHQRSRAARGTGATEDDWPDDQLRAPAGAHDNDPADYTRVAIIPTMQEIMCTEVPTLPGNLQWHPYAHWLDPGPARLLDTHFRLLRQDMLASLKTGLRVFLQSVAQRPEVASDRFRRREGAYQVDLMVYVGVDVGGVDFHQHAGVCVDVSFFLPRRALDGGNAMRAKFWDHCLRRDGLVALIWPVSPAHADYPYKVIFATVAEADDKQQPTDYGVVRIKVGFGGRDLDAALFDRDVNRPAYMVEARTLMFEAYRPVLRALQEKAPADLPFAEILCPLTAPAAVEEMNVGVPMFARTPGMRFDVTYLVTPADAMGLAPPLYLSPTTTGNSSRVAAELVARSTLDASQARALVGALTSEVCCIQGPPGTGKSFIGVKYVEALYKLGDATIFPVLVLCYTNHALDQFLEALLDHGIKSVVRVGSKPSDRLREYTPNLWRDRGMVAAIKQKEEALKEVGEELKTLLANGGVAEFTSRAAWTAMEQEFPHITRMIREKGMAWEIKGSWARFWLEGRDLNEWRTVTGGKKGKGKGKARAQASAATAAAGNAAMQRVQAQAQAQAAGKSRKGRNKIETAADDMARLALGGGAAVDDVLDDDPAYGGADVLAAYGLADDDEEMVPAAAHDPDAWVTLIDNPHATRYTVWDLDVAQRAQLAEYLTTCLRDVHARHVDRLQRTARTLAAQIAEMRSACKVEAMRQKKIIGMTTTGAAKFQDTLRALAPKVLLCEEAGEVLEAHVLAALSPSVQQLVLIGDHKQLRPGTMEFSLRSESREGTRYRLDVSMFERLVKENKLPAYTLTAQRRMKPIIAQFVRRTIYPELTDGQGTEGRERVRGVEKDVFFVAHTQPQDGGSQEAFAATASHSNAFEVEMIVALVQYLLRQGYRTDQLVVLTPYVGQLLKVRAALAKLNHLTVLSERDEQLLLLNADEDDVLDVAASGAGSGGAGKKVAVKEENLRQCIRVSSIDNYQGEESDIVLITLVRSTLPKGGDAGIGFLKIENRVNVMLSRARLGMYLVGNADMMRKHSPMWDKVLAIMDKQELVGAALPIYCQQHPDDVRWASTPDELRKCSPDGGCLRACEGRLPCGHACERSCHTDDREHVLVKCTKDCARVHDGCGHACRKVCNEPCGQCTERVDPVVLPKCGHMYSTPRCYEMTNLASVRCTTKVTKRRFCGHSMQVACGDDVDARACPQVCGDLIACGHNCASNCGACKLRPAAKGDPVVTNHAPCKRACGRAFACKHTCPVTCSTHPENGCPPCAASCDATACDHGRCRGKCSDACVPCIEPCTWKPCAHVKESCPLPCGAPCVRVPCDARCEEMLECGHRCPSVCGETCPPKSYCRECCGNARVTDQVVDMIMGETYAEVDLDATPVIKLGCGHLYTVETLDGNLFLEQYYRKLGSQWVGVKDIVHPEEGLEVTKLPTCPQCRAPILASVTKRYGRVIKAAALTVTEKHFHLQMLRQCAAVLAELDKFGDLVQRPLPTAPEVLDARAPNMLMRAQREREAERAAAITALSNAWRLAMSAVKKYGKAMRADPVRALHGAGARAVAELCQVNPALRVEFDRTMTVTQDFVEGGRLHFIEARLARHKLAMDHALGKSIADLQKVMERAREHLRNAIARYVQGDARFRVLEARVELLAVYKVFIGAALDVRRDNKVFCALDVEDRDKFIAMVLEHINAACAAADEALRTARGMQADGNEDAATHIASVTQYVEYFTEARDSIRTGVTPRDYEIAQVIMAVAASEGTTGHWYRCPNGHPYVIGDCGMAMQTARCNECGERIGGGSHTLLATNQHANDIILDAQQATRDEQAARAPGARGIAARVFGGLFGR</sequence>
<dbReference type="GO" id="GO:0004386">
    <property type="term" value="F:helicase activity"/>
    <property type="evidence" value="ECO:0007669"/>
    <property type="project" value="InterPro"/>
</dbReference>
<dbReference type="VEuPathDB" id="FungiDB:AMAG_10595"/>
<dbReference type="InterPro" id="IPR041677">
    <property type="entry name" value="DNA2/NAM7_AAA_11"/>
</dbReference>
<evidence type="ECO:0000256" key="4">
    <source>
        <dbReference type="ARBA" id="ARBA00022737"/>
    </source>
</evidence>
<feature type="region of interest" description="Disordered" evidence="9">
    <location>
        <begin position="52"/>
        <end position="85"/>
    </location>
</feature>
<evidence type="ECO:0000256" key="5">
    <source>
        <dbReference type="ARBA" id="ARBA00022771"/>
    </source>
</evidence>
<dbReference type="EMBL" id="GG745346">
    <property type="protein sequence ID" value="KNE64931.1"/>
    <property type="molecule type" value="Genomic_DNA"/>
</dbReference>
<dbReference type="PANTHER" id="PTHR10887">
    <property type="entry name" value="DNA2/NAM7 HELICASE FAMILY"/>
    <property type="match status" value="1"/>
</dbReference>
<dbReference type="PROSITE" id="PS50103">
    <property type="entry name" value="ZF_C3H1"/>
    <property type="match status" value="3"/>
</dbReference>
<evidence type="ECO:0000313" key="12">
    <source>
        <dbReference type="EMBL" id="KNE64931.1"/>
    </source>
</evidence>
<evidence type="ECO:0000256" key="6">
    <source>
        <dbReference type="ARBA" id="ARBA00022833"/>
    </source>
</evidence>
<dbReference type="GO" id="GO:0031048">
    <property type="term" value="P:regulatory ncRNA-mediated heterochromatin formation"/>
    <property type="evidence" value="ECO:0007669"/>
    <property type="project" value="TreeGrafter"/>
</dbReference>
<feature type="domain" description="C3H1-type" evidence="10">
    <location>
        <begin position="86"/>
        <end position="114"/>
    </location>
</feature>
<proteinExistence type="predicted"/>
<evidence type="ECO:0000256" key="8">
    <source>
        <dbReference type="PROSITE-ProRule" id="PRU00723"/>
    </source>
</evidence>
<dbReference type="InterPro" id="IPR000571">
    <property type="entry name" value="Znf_CCCH"/>
</dbReference>
<evidence type="ECO:0000256" key="2">
    <source>
        <dbReference type="ARBA" id="ARBA00022490"/>
    </source>
</evidence>
<dbReference type="GO" id="GO:0031380">
    <property type="term" value="C:nuclear RNA-directed RNA polymerase complex"/>
    <property type="evidence" value="ECO:0007669"/>
    <property type="project" value="TreeGrafter"/>
</dbReference>